<comment type="caution">
    <text evidence="4">The sequence shown here is derived from an EMBL/GenBank/DDBJ whole genome shotgun (WGS) entry which is preliminary data.</text>
</comment>
<dbReference type="Pfam" id="PF07282">
    <property type="entry name" value="Cas12f1-like_TNB"/>
    <property type="match status" value="1"/>
</dbReference>
<dbReference type="GO" id="GO:0003677">
    <property type="term" value="F:DNA binding"/>
    <property type="evidence" value="ECO:0007669"/>
    <property type="project" value="UniProtKB-KW"/>
</dbReference>
<proteinExistence type="predicted"/>
<reference evidence="4 5" key="1">
    <citation type="journal article" date="2019" name="ISME J.">
        <title>Insights into ecological role of a new deltaproteobacterial order Candidatus Acidulodesulfobacterales by metagenomics and metatranscriptomics.</title>
        <authorList>
            <person name="Tan S."/>
            <person name="Liu J."/>
            <person name="Fang Y."/>
            <person name="Hedlund B.P."/>
            <person name="Lian Z.H."/>
            <person name="Huang L.Y."/>
            <person name="Li J.T."/>
            <person name="Huang L.N."/>
            <person name="Li W.J."/>
            <person name="Jiang H.C."/>
            <person name="Dong H.L."/>
            <person name="Shu W.S."/>
        </authorList>
    </citation>
    <scope>NUCLEOTIDE SEQUENCE [LARGE SCALE GENOMIC DNA]</scope>
    <source>
        <strain evidence="4">AP2</strain>
    </source>
</reference>
<organism evidence="4 5">
    <name type="scientific">Acididesulfobacter guangdongensis</name>
    <dbReference type="NCBI Taxonomy" id="2597225"/>
    <lineage>
        <taxon>Bacteria</taxon>
        <taxon>Deltaproteobacteria</taxon>
        <taxon>Candidatus Acidulodesulfobacterales</taxon>
        <taxon>Candidatus Acididesulfobacter</taxon>
    </lineage>
</organism>
<name>A0A519BHV3_ACIG2</name>
<dbReference type="InterPro" id="IPR010095">
    <property type="entry name" value="Cas12f1-like_TNB"/>
</dbReference>
<keyword evidence="1" id="KW-0238">DNA-binding</keyword>
<accession>A0A519BHV3</accession>
<dbReference type="Proteomes" id="UP000316562">
    <property type="component" value="Unassembled WGS sequence"/>
</dbReference>
<sequence length="88" mass="9863">MKQDLQLKDREWTCPDCNTTHDRDINASINLFLVGLNAAYGSTRLKVRRVSPEPDKSLTPAEYAPAGIQSIGYSRHTTKQESSSVRAR</sequence>
<protein>
    <recommendedName>
        <fullName evidence="3">Cas12f1-like TNB domain-containing protein</fullName>
    </recommendedName>
</protein>
<dbReference type="AlphaFoldDB" id="A0A519BHV3"/>
<evidence type="ECO:0000313" key="5">
    <source>
        <dbReference type="Proteomes" id="UP000316562"/>
    </source>
</evidence>
<evidence type="ECO:0000256" key="1">
    <source>
        <dbReference type="ARBA" id="ARBA00023125"/>
    </source>
</evidence>
<gene>
    <name evidence="4" type="ORF">EVJ46_01000</name>
</gene>
<feature type="domain" description="Cas12f1-like TNB" evidence="3">
    <location>
        <begin position="7"/>
        <end position="31"/>
    </location>
</feature>
<evidence type="ECO:0000313" key="4">
    <source>
        <dbReference type="EMBL" id="RZD16846.1"/>
    </source>
</evidence>
<feature type="region of interest" description="Disordered" evidence="2">
    <location>
        <begin position="69"/>
        <end position="88"/>
    </location>
</feature>
<evidence type="ECO:0000256" key="2">
    <source>
        <dbReference type="SAM" id="MobiDB-lite"/>
    </source>
</evidence>
<evidence type="ECO:0000259" key="3">
    <source>
        <dbReference type="Pfam" id="PF07282"/>
    </source>
</evidence>
<dbReference type="EMBL" id="SGBC01000001">
    <property type="protein sequence ID" value="RZD16846.1"/>
    <property type="molecule type" value="Genomic_DNA"/>
</dbReference>